<comment type="function">
    <text evidence="10">Involved in transporting aromatic amino acids across the cytoplasmic membrane.</text>
</comment>
<feature type="transmembrane region" description="Helical" evidence="10">
    <location>
        <begin position="336"/>
        <end position="355"/>
    </location>
</feature>
<dbReference type="AlphaFoldDB" id="A0A022PMB1"/>
<feature type="transmembrane region" description="Helical" evidence="10">
    <location>
        <begin position="113"/>
        <end position="136"/>
    </location>
</feature>
<dbReference type="GO" id="GO:0003333">
    <property type="term" value="P:amino acid transmembrane transport"/>
    <property type="evidence" value="ECO:0007669"/>
    <property type="project" value="InterPro"/>
</dbReference>
<organism evidence="11 12">
    <name type="scientific">Photorhabdus aegyptia</name>
    <dbReference type="NCBI Taxonomy" id="2805098"/>
    <lineage>
        <taxon>Bacteria</taxon>
        <taxon>Pseudomonadati</taxon>
        <taxon>Pseudomonadota</taxon>
        <taxon>Gammaproteobacteria</taxon>
        <taxon>Enterobacterales</taxon>
        <taxon>Morganellaceae</taxon>
        <taxon>Photorhabdus</taxon>
    </lineage>
</organism>
<dbReference type="PRINTS" id="PR00166">
    <property type="entry name" value="AROAAPRMEASE"/>
</dbReference>
<dbReference type="InterPro" id="IPR013061">
    <property type="entry name" value="Trp/try_permease_CS"/>
</dbReference>
<evidence type="ECO:0000256" key="7">
    <source>
        <dbReference type="ARBA" id="ARBA00022970"/>
    </source>
</evidence>
<keyword evidence="12" id="KW-1185">Reference proteome</keyword>
<dbReference type="PANTHER" id="PTHR46997:SF2">
    <property type="entry name" value="TYROSINE-SPECIFIC TRANSPORT SYSTEM"/>
    <property type="match status" value="1"/>
</dbReference>
<feature type="transmembrane region" description="Helical" evidence="10">
    <location>
        <begin position="181"/>
        <end position="204"/>
    </location>
</feature>
<keyword evidence="3 10" id="KW-0813">Transport</keyword>
<keyword evidence="9 10" id="KW-0472">Membrane</keyword>
<dbReference type="InterPro" id="IPR018227">
    <property type="entry name" value="Amino_acid_transport_2"/>
</dbReference>
<accession>A0A022PMB1</accession>
<dbReference type="Pfam" id="PF03222">
    <property type="entry name" value="Trp_Tyr_perm"/>
    <property type="match status" value="1"/>
</dbReference>
<dbReference type="Proteomes" id="UP000023464">
    <property type="component" value="Unassembled WGS sequence"/>
</dbReference>
<dbReference type="NCBIfam" id="TIGR00837">
    <property type="entry name" value="araaP"/>
    <property type="match status" value="1"/>
</dbReference>
<comment type="caution">
    <text evidence="11">The sequence shown here is derived from an EMBL/GenBank/DDBJ whole genome shotgun (WGS) entry which is preliminary data.</text>
</comment>
<reference evidence="11 12" key="1">
    <citation type="submission" date="2014-03" db="EMBL/GenBank/DDBJ databases">
        <title>Draft Genome of Photorhabdus luminescens BA1, an Egyptian Isolate.</title>
        <authorList>
            <person name="Ghazal S."/>
            <person name="Hurst S.G.IV."/>
            <person name="Morris K."/>
            <person name="Thomas K."/>
            <person name="Tisa L.S."/>
        </authorList>
    </citation>
    <scope>NUCLEOTIDE SEQUENCE [LARGE SCALE GENOMIC DNA]</scope>
    <source>
        <strain evidence="11 12">BA1</strain>
    </source>
</reference>
<dbReference type="Gene3D" id="1.20.1740.10">
    <property type="entry name" value="Amino acid/polyamine transporter I"/>
    <property type="match status" value="1"/>
</dbReference>
<evidence type="ECO:0000256" key="9">
    <source>
        <dbReference type="ARBA" id="ARBA00023136"/>
    </source>
</evidence>
<evidence type="ECO:0000256" key="5">
    <source>
        <dbReference type="ARBA" id="ARBA00022519"/>
    </source>
</evidence>
<dbReference type="GO" id="GO:0005886">
    <property type="term" value="C:plasma membrane"/>
    <property type="evidence" value="ECO:0007669"/>
    <property type="project" value="UniProtKB-SubCell"/>
</dbReference>
<evidence type="ECO:0000256" key="6">
    <source>
        <dbReference type="ARBA" id="ARBA00022692"/>
    </source>
</evidence>
<comment type="similarity">
    <text evidence="2 10">Belongs to the amino acid/polyamine transporter 2 family. Mtr/TnaB/TyrP permease subfamily.</text>
</comment>
<keyword evidence="4 10" id="KW-1003">Cell membrane</keyword>
<evidence type="ECO:0000256" key="8">
    <source>
        <dbReference type="ARBA" id="ARBA00022989"/>
    </source>
</evidence>
<dbReference type="NCBIfam" id="NF011711">
    <property type="entry name" value="PRK15132.1"/>
    <property type="match status" value="1"/>
</dbReference>
<proteinExistence type="inferred from homology"/>
<comment type="subcellular location">
    <subcellularLocation>
        <location evidence="1 10">Cell inner membrane</location>
        <topology evidence="1 10">Multi-pass membrane protein</topology>
    </subcellularLocation>
</comment>
<dbReference type="GO" id="GO:0015173">
    <property type="term" value="F:aromatic amino acid transmembrane transporter activity"/>
    <property type="evidence" value="ECO:0007669"/>
    <property type="project" value="UniProtKB-UniRule"/>
</dbReference>
<dbReference type="PANTHER" id="PTHR46997">
    <property type="entry name" value="LOW AFFINITY TRYPTOPHAN PERMEASE-RELATED"/>
    <property type="match status" value="1"/>
</dbReference>
<keyword evidence="5 10" id="KW-0997">Cell inner membrane</keyword>
<dbReference type="EMBL" id="JFGV01000008">
    <property type="protein sequence ID" value="EYU16654.1"/>
    <property type="molecule type" value="Genomic_DNA"/>
</dbReference>
<feature type="transmembrane region" description="Helical" evidence="10">
    <location>
        <begin position="81"/>
        <end position="101"/>
    </location>
</feature>
<evidence type="ECO:0000256" key="4">
    <source>
        <dbReference type="ARBA" id="ARBA00022475"/>
    </source>
</evidence>
<sequence length="402" mass="42990">MKNRTFGSTFIIAGTTIGAGMLAMPLATAGVGFGVSLIMLVGLWVLMSYTALLLVEAYQYESPDTGLGTLAQRYLGSGGKILTGFSMMFLMYALTSAYISGAGELLTVSLNKWLNLSLPASVGVILFTVIAGGIVCIGTSSVDMVNRVIFSAKIIFLVLMLGLMMPHVQHVNLLTLPLEQGLILSSIPVIFTSFGFHGSVPSIVKYMNGDVRRLRWVFIIGSAIPLITYIFWQLATLGSINSNTFVDILAENAGLNGLLHSIREVVASPKTELAVQMFANLALATSFLGVALGLFDFLGDLFKRKDNVTGRMQTGLLTFVPPLIFALFYPKGFVMALGYAAVALSILALLLPSLLAYKSRQQNERQYRVPGGKPVLLLVFACGVAVIAIQIGIVSGMLPTVG</sequence>
<feature type="transmembrane region" description="Helical" evidence="10">
    <location>
        <begin position="7"/>
        <end position="27"/>
    </location>
</feature>
<keyword evidence="6 10" id="KW-0812">Transmembrane</keyword>
<dbReference type="RefSeq" id="WP_036776127.1">
    <property type="nucleotide sequence ID" value="NZ_CAWLTM010000107.1"/>
</dbReference>
<keyword evidence="8 10" id="KW-1133">Transmembrane helix</keyword>
<feature type="transmembrane region" description="Helical" evidence="10">
    <location>
        <begin position="148"/>
        <end position="169"/>
    </location>
</feature>
<evidence type="ECO:0000313" key="11">
    <source>
        <dbReference type="EMBL" id="EYU16654.1"/>
    </source>
</evidence>
<evidence type="ECO:0000256" key="3">
    <source>
        <dbReference type="ARBA" id="ARBA00022448"/>
    </source>
</evidence>
<dbReference type="InterPro" id="IPR013059">
    <property type="entry name" value="Trp_tyr_transpt"/>
</dbReference>
<evidence type="ECO:0000256" key="1">
    <source>
        <dbReference type="ARBA" id="ARBA00004429"/>
    </source>
</evidence>
<dbReference type="PROSITE" id="PS00594">
    <property type="entry name" value="AROMATIC_AA_PERMEASE_1"/>
    <property type="match status" value="1"/>
</dbReference>
<feature type="transmembrane region" description="Helical" evidence="10">
    <location>
        <begin position="216"/>
        <end position="235"/>
    </location>
</feature>
<gene>
    <name evidence="11" type="ORF">BA1DRAFT_00756</name>
</gene>
<dbReference type="PATRIC" id="fig|1393736.3.peg.763"/>
<protein>
    <recommendedName>
        <fullName evidence="10">Aromatic amino acid permease</fullName>
    </recommendedName>
</protein>
<feature type="transmembrane region" description="Helical" evidence="10">
    <location>
        <begin position="314"/>
        <end position="330"/>
    </location>
</feature>
<name>A0A022PMB1_9GAMM</name>
<feature type="transmembrane region" description="Helical" evidence="10">
    <location>
        <begin position="278"/>
        <end position="302"/>
    </location>
</feature>
<evidence type="ECO:0000256" key="2">
    <source>
        <dbReference type="ARBA" id="ARBA00005452"/>
    </source>
</evidence>
<feature type="transmembrane region" description="Helical" evidence="10">
    <location>
        <begin position="375"/>
        <end position="398"/>
    </location>
</feature>
<evidence type="ECO:0000313" key="12">
    <source>
        <dbReference type="Proteomes" id="UP000023464"/>
    </source>
</evidence>
<evidence type="ECO:0000256" key="10">
    <source>
        <dbReference type="RuleBase" id="RU367149"/>
    </source>
</evidence>
<keyword evidence="7 10" id="KW-0029">Amino-acid transport</keyword>
<feature type="transmembrane region" description="Helical" evidence="10">
    <location>
        <begin position="33"/>
        <end position="55"/>
    </location>
</feature>